<dbReference type="RefSeq" id="WP_231319258.1">
    <property type="nucleotide sequence ID" value="NZ_CP088156.1"/>
</dbReference>
<sequence length="107" mass="11400">MKVSKLKKFDAAEHLRTAAARAEYLNIVLADGDPTEVRDALNLVARAQGMSQVAKAAGVTREGLYKTLGENGNPEFATVLRIIAAMGIRLTAEPARAKPKAKAAALR</sequence>
<dbReference type="InterPro" id="IPR014057">
    <property type="entry name" value="HI1420"/>
</dbReference>
<reference evidence="1" key="1">
    <citation type="journal article" date="2024" name="Antonie Van Leeuwenhoek">
        <title>Bradyrhizobium ontarionense sp. nov., a novel bacterial symbiont isolated from Aeschynomene indica (Indian jointvetch), harbours photosynthesis, nitrogen fixation and nitrous oxide (N2O) reductase genes.</title>
        <authorList>
            <person name="Bromfield E.S.P."/>
            <person name="Cloutier S."/>
        </authorList>
    </citation>
    <scope>NUCLEOTIDE SEQUENCE</scope>
    <source>
        <strain evidence="1">A19</strain>
    </source>
</reference>
<organism evidence="1 2">
    <name type="scientific">Bradyrhizobium ontarionense</name>
    <dbReference type="NCBI Taxonomy" id="2898149"/>
    <lineage>
        <taxon>Bacteria</taxon>
        <taxon>Pseudomonadati</taxon>
        <taxon>Pseudomonadota</taxon>
        <taxon>Alphaproteobacteria</taxon>
        <taxon>Hyphomicrobiales</taxon>
        <taxon>Nitrobacteraceae</taxon>
        <taxon>Bradyrhizobium</taxon>
    </lineage>
</organism>
<name>A0ABY3R7D0_9BRAD</name>
<dbReference type="PANTHER" id="PTHR40275:SF1">
    <property type="entry name" value="SSL7038 PROTEIN"/>
    <property type="match status" value="1"/>
</dbReference>
<protein>
    <submittedName>
        <fullName evidence="1">Addiction module antidote protein</fullName>
    </submittedName>
</protein>
<dbReference type="NCBIfam" id="TIGR02684">
    <property type="entry name" value="dnstrm_HI1420"/>
    <property type="match status" value="1"/>
</dbReference>
<evidence type="ECO:0000313" key="1">
    <source>
        <dbReference type="EMBL" id="UFZ03235.1"/>
    </source>
</evidence>
<evidence type="ECO:0000313" key="2">
    <source>
        <dbReference type="Proteomes" id="UP001431010"/>
    </source>
</evidence>
<dbReference type="SUPFAM" id="SSF47413">
    <property type="entry name" value="lambda repressor-like DNA-binding domains"/>
    <property type="match status" value="1"/>
</dbReference>
<keyword evidence="2" id="KW-1185">Reference proteome</keyword>
<dbReference type="Pfam" id="PF21716">
    <property type="entry name" value="dnstrm_HI1420"/>
    <property type="match status" value="1"/>
</dbReference>
<dbReference type="Proteomes" id="UP001431010">
    <property type="component" value="Chromosome"/>
</dbReference>
<dbReference type="InterPro" id="IPR010982">
    <property type="entry name" value="Lambda_DNA-bd_dom_sf"/>
</dbReference>
<proteinExistence type="predicted"/>
<dbReference type="PANTHER" id="PTHR40275">
    <property type="entry name" value="SSL7038 PROTEIN"/>
    <property type="match status" value="1"/>
</dbReference>
<dbReference type="EMBL" id="CP088156">
    <property type="protein sequence ID" value="UFZ03235.1"/>
    <property type="molecule type" value="Genomic_DNA"/>
</dbReference>
<gene>
    <name evidence="1" type="ORF">LQG66_28950</name>
</gene>
<accession>A0ABY3R7D0</accession>